<evidence type="ECO:0000259" key="1">
    <source>
        <dbReference type="Pfam" id="PF13577"/>
    </source>
</evidence>
<evidence type="ECO:0000313" key="2">
    <source>
        <dbReference type="EMBL" id="SIO06996.1"/>
    </source>
</evidence>
<dbReference type="CDD" id="cd00531">
    <property type="entry name" value="NTF2_like"/>
    <property type="match status" value="1"/>
</dbReference>
<name>A0A1N6GHL5_9SPHN</name>
<dbReference type="InterPro" id="IPR037401">
    <property type="entry name" value="SnoaL-like"/>
</dbReference>
<dbReference type="OrthoDB" id="7585039at2"/>
<accession>A0A1N6GHL5</accession>
<dbReference type="InterPro" id="IPR032710">
    <property type="entry name" value="NTF2-like_dom_sf"/>
</dbReference>
<dbReference type="STRING" id="1123272.SAMN02745824_2832"/>
<evidence type="ECO:0000313" key="3">
    <source>
        <dbReference type="Proteomes" id="UP000185192"/>
    </source>
</evidence>
<organism evidence="2 3">
    <name type="scientific">Parasphingorhabdus marina DSM 22363</name>
    <dbReference type="NCBI Taxonomy" id="1123272"/>
    <lineage>
        <taxon>Bacteria</taxon>
        <taxon>Pseudomonadati</taxon>
        <taxon>Pseudomonadota</taxon>
        <taxon>Alphaproteobacteria</taxon>
        <taxon>Sphingomonadales</taxon>
        <taxon>Sphingomonadaceae</taxon>
        <taxon>Parasphingorhabdus</taxon>
    </lineage>
</organism>
<reference evidence="3" key="1">
    <citation type="submission" date="2016-11" db="EMBL/GenBank/DDBJ databases">
        <authorList>
            <person name="Varghese N."/>
            <person name="Submissions S."/>
        </authorList>
    </citation>
    <scope>NUCLEOTIDE SEQUENCE [LARGE SCALE GENOMIC DNA]</scope>
    <source>
        <strain evidence="3">DSM 22363</strain>
    </source>
</reference>
<dbReference type="Pfam" id="PF13577">
    <property type="entry name" value="SnoaL_4"/>
    <property type="match status" value="1"/>
</dbReference>
<keyword evidence="3" id="KW-1185">Reference proteome</keyword>
<sequence length="157" mass="17898">MDITEKLWAREEIRDILYRYCKGIDRKDWVLVRSCFADDHVHNHGDYSGPPDEFIGFASEVLKQVPATHHSIANVHIELSDDGMKASTEANFVAYHYVEAGAVDFAPVPTGGKATDWIVAGRYCDKLEKRDGKWIIVRRDAFHDWERYDEANGPSVS</sequence>
<dbReference type="EMBL" id="FSQW01000002">
    <property type="protein sequence ID" value="SIO06996.1"/>
    <property type="molecule type" value="Genomic_DNA"/>
</dbReference>
<dbReference type="AlphaFoldDB" id="A0A1N6GHL5"/>
<dbReference type="Proteomes" id="UP000185192">
    <property type="component" value="Unassembled WGS sequence"/>
</dbReference>
<dbReference type="RefSeq" id="WP_074205794.1">
    <property type="nucleotide sequence ID" value="NZ_FSQW01000002.1"/>
</dbReference>
<dbReference type="SUPFAM" id="SSF54427">
    <property type="entry name" value="NTF2-like"/>
    <property type="match status" value="1"/>
</dbReference>
<gene>
    <name evidence="2" type="ORF">SAMN02745824_2832</name>
</gene>
<proteinExistence type="predicted"/>
<feature type="domain" description="SnoaL-like" evidence="1">
    <location>
        <begin position="6"/>
        <end position="140"/>
    </location>
</feature>
<dbReference type="Gene3D" id="3.10.450.50">
    <property type="match status" value="1"/>
</dbReference>
<protein>
    <submittedName>
        <fullName evidence="2">SnoaL-like domain-containing protein</fullName>
    </submittedName>
</protein>